<dbReference type="NCBIfam" id="TIGR00277">
    <property type="entry name" value="HDIG"/>
    <property type="match status" value="1"/>
</dbReference>
<dbReference type="Gene3D" id="1.10.3210.10">
    <property type="entry name" value="Hypothetical protein af1432"/>
    <property type="match status" value="1"/>
</dbReference>
<gene>
    <name evidence="2" type="ORF">IFK94_13800</name>
</gene>
<dbReference type="InterPro" id="IPR006675">
    <property type="entry name" value="HDIG_dom"/>
</dbReference>
<dbReference type="PANTHER" id="PTHR38659">
    <property type="entry name" value="METAL-DEPENDENT PHOSPHOHYDROLASE"/>
    <property type="match status" value="1"/>
</dbReference>
<sequence>MDRSDALVLLREFTKNESLVKHGLAVEAAMRHYALSGGHDEDRWGLVGLLHDFDYERWPDAPDHTRKGAEILRERGLDEELVGAILSHAEWNTDEYPRDSPLRRTLFAVDELCGFLTAAALVRPERLQGLRPKSVKKKLKTKSFAASVSRDDIRNGAELIGLELDDHINNCVAAMSAIAGDLGLES</sequence>
<dbReference type="EMBL" id="JACXWD010000065">
    <property type="protein sequence ID" value="MBD3869191.1"/>
    <property type="molecule type" value="Genomic_DNA"/>
</dbReference>
<dbReference type="CDD" id="cd00077">
    <property type="entry name" value="HDc"/>
    <property type="match status" value="1"/>
</dbReference>
<name>A0A8J6Y9V6_9BACT</name>
<proteinExistence type="predicted"/>
<dbReference type="SUPFAM" id="SSF109604">
    <property type="entry name" value="HD-domain/PDEase-like"/>
    <property type="match status" value="1"/>
</dbReference>
<accession>A0A8J6Y9V6</accession>
<evidence type="ECO:0000313" key="3">
    <source>
        <dbReference type="Proteomes" id="UP000648239"/>
    </source>
</evidence>
<reference evidence="2 3" key="1">
    <citation type="submission" date="2020-08" db="EMBL/GenBank/DDBJ databases">
        <title>Acidobacteriota in marine sediments use diverse sulfur dissimilation pathways.</title>
        <authorList>
            <person name="Wasmund K."/>
        </authorList>
    </citation>
    <scope>NUCLEOTIDE SEQUENCE [LARGE SCALE GENOMIC DNA]</scope>
    <source>
        <strain evidence="2">MAG AM4</strain>
    </source>
</reference>
<dbReference type="Proteomes" id="UP000648239">
    <property type="component" value="Unassembled WGS sequence"/>
</dbReference>
<comment type="caution">
    <text evidence="2">The sequence shown here is derived from an EMBL/GenBank/DDBJ whole genome shotgun (WGS) entry which is preliminary data.</text>
</comment>
<organism evidence="2 3">
    <name type="scientific">Candidatus Polarisedimenticola svalbardensis</name>
    <dbReference type="NCBI Taxonomy" id="2886004"/>
    <lineage>
        <taxon>Bacteria</taxon>
        <taxon>Pseudomonadati</taxon>
        <taxon>Acidobacteriota</taxon>
        <taxon>Candidatus Polarisedimenticolia</taxon>
        <taxon>Candidatus Polarisedimenticolales</taxon>
        <taxon>Candidatus Polarisedimenticolaceae</taxon>
        <taxon>Candidatus Polarisedimenticola</taxon>
    </lineage>
</organism>
<dbReference type="AlphaFoldDB" id="A0A8J6Y9V6"/>
<dbReference type="InterPro" id="IPR006674">
    <property type="entry name" value="HD_domain"/>
</dbReference>
<protein>
    <submittedName>
        <fullName evidence="2">HDIG domain-containing protein</fullName>
    </submittedName>
</protein>
<dbReference type="Pfam" id="PF01966">
    <property type="entry name" value="HD"/>
    <property type="match status" value="1"/>
</dbReference>
<feature type="domain" description="HD" evidence="1">
    <location>
        <begin position="21"/>
        <end position="109"/>
    </location>
</feature>
<evidence type="ECO:0000259" key="1">
    <source>
        <dbReference type="Pfam" id="PF01966"/>
    </source>
</evidence>
<dbReference type="PANTHER" id="PTHR38659:SF1">
    <property type="entry name" value="METAL DEPENDENT PHOSPHOHYDROLASE"/>
    <property type="match status" value="1"/>
</dbReference>
<dbReference type="InterPro" id="IPR003607">
    <property type="entry name" value="HD/PDEase_dom"/>
</dbReference>
<evidence type="ECO:0000313" key="2">
    <source>
        <dbReference type="EMBL" id="MBD3869191.1"/>
    </source>
</evidence>